<proteinExistence type="predicted"/>
<keyword evidence="2" id="KW-0732">Signal</keyword>
<evidence type="ECO:0000313" key="3">
    <source>
        <dbReference type="EMBL" id="TPR53206.1"/>
    </source>
</evidence>
<evidence type="ECO:0000313" key="4">
    <source>
        <dbReference type="Proteomes" id="UP000316851"/>
    </source>
</evidence>
<gene>
    <name evidence="3" type="ORF">FJR74_02965</name>
</gene>
<reference evidence="3" key="1">
    <citation type="submission" date="2019-06" db="EMBL/GenBank/DDBJ databases">
        <title>Mycoplasma neophronis type strain whole genome sequence.</title>
        <authorList>
            <person name="Spergser J."/>
        </authorList>
    </citation>
    <scope>NUCLEOTIDE SEQUENCE [LARGE SCALE GENOMIC DNA]</scope>
    <source>
        <strain evidence="3">DSM 24097</strain>
    </source>
</reference>
<accession>A0ABY2YZ72</accession>
<sequence length="709" mass="81789">MNKNKKMLFMLVPTVTFLAPLLFSSSCEAKYSDNNENINKQELINLEANIKNGIGLIDDDISLKNLVSKLQDQKDNIKSWYYRKNKQNKLKNKDKNWEAIFGILQMQQPNFDYSNLNINGTLFDSYDLTKILNAILPMILINKPTLNDDYVSTKMKRYFKNMRKINFNNLINLAINKRELIFYLINKIKDNTEDKKILQHVITLEQYLTNINNDEIQIKDLNINKKRFIRALLNSAKYLKEVNAEEKENINKNLDNAENNNYNETSTNDNTNAEVNNDEINASDSSSDLPSASNNDNEKESQENHGVDNKASNNQANQGASSSDAKNQNKANNNQDDLPNSNEDINYPKPPIEFFNNPFASKLFHKPSKHFRIGHWNILNYGKASLDPEGLKVNNIAKAILATQADIMGLTEVNYNHLDKVSYIVNLLNKWTNSNEFQYLGQKDIFSEKYPSQKENIAIIYRKSIATPILFDNGKIGASFTKKINRNDGKTEYVRPPYGTMFKIKGYEKPLITIFGHLDSPGAKQESGEKKITLYNNIKIQGSQGNQEVAEMMALPNVFEYFLSLAKDKDAAIMFGGDTNIKKENQFLLQELENKYNLTNYYYDYHEKYLTSLGRNNNYSQSYDKILFKENADFNFISANEKANMPEFKKVPYRLDTINAFNNKIWDRKESINLNNQDATWAYDNKTSDFQLALKISDHTPVFIDFINK</sequence>
<comment type="caution">
    <text evidence="3">The sequence shown here is derived from an EMBL/GenBank/DDBJ whole genome shotgun (WGS) entry which is preliminary data.</text>
</comment>
<feature type="chain" id="PRO_5045188584" evidence="2">
    <location>
        <begin position="30"/>
        <end position="709"/>
    </location>
</feature>
<feature type="compositionally biased region" description="Low complexity" evidence="1">
    <location>
        <begin position="309"/>
        <end position="337"/>
    </location>
</feature>
<feature type="region of interest" description="Disordered" evidence="1">
    <location>
        <begin position="251"/>
        <end position="349"/>
    </location>
</feature>
<dbReference type="Proteomes" id="UP000316851">
    <property type="component" value="Unassembled WGS sequence"/>
</dbReference>
<protein>
    <submittedName>
        <fullName evidence="3">Uncharacterized protein</fullName>
    </submittedName>
</protein>
<dbReference type="RefSeq" id="WP_140915048.1">
    <property type="nucleotide sequence ID" value="NZ_VHHP01000011.1"/>
</dbReference>
<dbReference type="EMBL" id="VHHP01000011">
    <property type="protein sequence ID" value="TPR53206.1"/>
    <property type="molecule type" value="Genomic_DNA"/>
</dbReference>
<organism evidence="3 4">
    <name type="scientific">Metamycoplasma neophronis</name>
    <dbReference type="NCBI Taxonomy" id="872983"/>
    <lineage>
        <taxon>Bacteria</taxon>
        <taxon>Bacillati</taxon>
        <taxon>Mycoplasmatota</taxon>
        <taxon>Mycoplasmoidales</taxon>
        <taxon>Metamycoplasmataceae</taxon>
        <taxon>Metamycoplasma</taxon>
    </lineage>
</organism>
<dbReference type="NCBIfam" id="NF045851">
    <property type="entry name" value="mem_nucl_MnuA"/>
    <property type="match status" value="1"/>
</dbReference>
<feature type="signal peptide" evidence="2">
    <location>
        <begin position="1"/>
        <end position="29"/>
    </location>
</feature>
<feature type="compositionally biased region" description="Low complexity" evidence="1">
    <location>
        <begin position="251"/>
        <end position="272"/>
    </location>
</feature>
<dbReference type="InterPro" id="IPR036691">
    <property type="entry name" value="Endo/exonu/phosph_ase_sf"/>
</dbReference>
<dbReference type="SUPFAM" id="SSF56219">
    <property type="entry name" value="DNase I-like"/>
    <property type="match status" value="1"/>
</dbReference>
<evidence type="ECO:0000256" key="1">
    <source>
        <dbReference type="SAM" id="MobiDB-lite"/>
    </source>
</evidence>
<keyword evidence="4" id="KW-1185">Reference proteome</keyword>
<evidence type="ECO:0000256" key="2">
    <source>
        <dbReference type="SAM" id="SignalP"/>
    </source>
</evidence>
<feature type="compositionally biased region" description="Basic and acidic residues" evidence="1">
    <location>
        <begin position="296"/>
        <end position="308"/>
    </location>
</feature>
<feature type="compositionally biased region" description="Low complexity" evidence="1">
    <location>
        <begin position="282"/>
        <end position="295"/>
    </location>
</feature>
<name>A0ABY2YZ72_9BACT</name>
<dbReference type="PROSITE" id="PS51257">
    <property type="entry name" value="PROKAR_LIPOPROTEIN"/>
    <property type="match status" value="1"/>
</dbReference>
<dbReference type="Gene3D" id="3.60.10.10">
    <property type="entry name" value="Endonuclease/exonuclease/phosphatase"/>
    <property type="match status" value="1"/>
</dbReference>